<name>A0A3A8QA40_9BACT</name>
<proteinExistence type="predicted"/>
<keyword evidence="2" id="KW-1185">Reference proteome</keyword>
<evidence type="ECO:0000313" key="1">
    <source>
        <dbReference type="EMBL" id="RKH65543.1"/>
    </source>
</evidence>
<organism evidence="1 2">
    <name type="scientific">Corallococcus interemptor</name>
    <dbReference type="NCBI Taxonomy" id="2316720"/>
    <lineage>
        <taxon>Bacteria</taxon>
        <taxon>Pseudomonadati</taxon>
        <taxon>Myxococcota</taxon>
        <taxon>Myxococcia</taxon>
        <taxon>Myxococcales</taxon>
        <taxon>Cystobacterineae</taxon>
        <taxon>Myxococcaceae</taxon>
        <taxon>Corallococcus</taxon>
    </lineage>
</organism>
<dbReference type="SUPFAM" id="SSF69322">
    <property type="entry name" value="Tricorn protease domain 2"/>
    <property type="match status" value="1"/>
</dbReference>
<reference evidence="2" key="1">
    <citation type="submission" date="2018-09" db="EMBL/GenBank/DDBJ databases">
        <authorList>
            <person name="Livingstone P.G."/>
            <person name="Whitworth D.E."/>
        </authorList>
    </citation>
    <scope>NUCLEOTIDE SEQUENCE [LARGE SCALE GENOMIC DNA]</scope>
    <source>
        <strain evidence="2">AB047A</strain>
    </source>
</reference>
<protein>
    <submittedName>
        <fullName evidence="1">Uncharacterized protein</fullName>
    </submittedName>
</protein>
<dbReference type="EMBL" id="RAWM01000070">
    <property type="protein sequence ID" value="RKH65543.1"/>
    <property type="molecule type" value="Genomic_DNA"/>
</dbReference>
<evidence type="ECO:0000313" key="2">
    <source>
        <dbReference type="Proteomes" id="UP000282656"/>
    </source>
</evidence>
<accession>A0A3A8QA40</accession>
<comment type="caution">
    <text evidence="1">The sequence shown here is derived from an EMBL/GenBank/DDBJ whole genome shotgun (WGS) entry which is preliminary data.</text>
</comment>
<dbReference type="Proteomes" id="UP000282656">
    <property type="component" value="Unassembled WGS sequence"/>
</dbReference>
<dbReference type="AlphaFoldDB" id="A0A3A8QA40"/>
<gene>
    <name evidence="1" type="ORF">D7X96_23605</name>
</gene>
<sequence>MTGRQRMPLLGSRSFAGRALRVLGLVLLGVGLSHCKGDPDGVDAGVDASVDVGETPDAGWDAGPRVQTLMQDVNLLDVDAQQRWLAAAQRDDGGTVAQDLATGETRRIAPAADRGAFSSDGRVLVLTRSPGGGNTAWLWRAGDAEASVMGTQILSNVALKEGATPYAAFLEGTATGGSELRRVFPQACDGGTCQVETLAQVEAEWAEPAGISVGERFLWLRGTRATWAFDTELGTLTEIERGFNNLVRVSQSGNRFARLTSERHLLMYETRTQALLWEVVVPPSDKELREVSFLDEDTVIVGRANDLGAHPRENSVACTSRGCESLGDTLCRSRSMGGATVLFCSATVCSGVTPCERSYDLMRSPGVTLSHLEGAIDLEPTLSDDLSTAAWMTYEVSNPAGSRTLIRERGMTSQWLAFPRKIDMTVFSFVPGQQRFVFVNPKQDANGGVENVLSLWDEAGVEEVGVVEGTPVHPLFRTSPPALYLNASQPASDGGADVRILQRFAL</sequence>